<reference evidence="1" key="1">
    <citation type="submission" date="2019-06" db="EMBL/GenBank/DDBJ databases">
        <authorList>
            <person name="Zheng W."/>
        </authorList>
    </citation>
    <scope>NUCLEOTIDE SEQUENCE</scope>
    <source>
        <strain evidence="1">QDHG01</strain>
    </source>
</reference>
<dbReference type="AlphaFoldDB" id="A0A8J8P615"/>
<keyword evidence="2" id="KW-1185">Reference proteome</keyword>
<accession>A0A8J8P615</accession>
<proteinExistence type="predicted"/>
<dbReference type="EMBL" id="RRYP01000869">
    <property type="protein sequence ID" value="TNV86730.1"/>
    <property type="molecule type" value="Genomic_DNA"/>
</dbReference>
<name>A0A8J8P615_HALGN</name>
<sequence length="87" mass="9683">MFYFSILSAAARDTAYSMRGFSVLMIAARLGSSLKRLLFALSNSFAVFKSWMNSSSRESLDLREYIKISSAATSVLLFSGICLKIYC</sequence>
<evidence type="ECO:0000313" key="1">
    <source>
        <dbReference type="EMBL" id="TNV86730.1"/>
    </source>
</evidence>
<comment type="caution">
    <text evidence="1">The sequence shown here is derived from an EMBL/GenBank/DDBJ whole genome shotgun (WGS) entry which is preliminary data.</text>
</comment>
<evidence type="ECO:0000313" key="2">
    <source>
        <dbReference type="Proteomes" id="UP000785679"/>
    </source>
</evidence>
<protein>
    <submittedName>
        <fullName evidence="1">Uncharacterized protein</fullName>
    </submittedName>
</protein>
<organism evidence="1 2">
    <name type="scientific">Halteria grandinella</name>
    <dbReference type="NCBI Taxonomy" id="5974"/>
    <lineage>
        <taxon>Eukaryota</taxon>
        <taxon>Sar</taxon>
        <taxon>Alveolata</taxon>
        <taxon>Ciliophora</taxon>
        <taxon>Intramacronucleata</taxon>
        <taxon>Spirotrichea</taxon>
        <taxon>Stichotrichia</taxon>
        <taxon>Sporadotrichida</taxon>
        <taxon>Halteriidae</taxon>
        <taxon>Halteria</taxon>
    </lineage>
</organism>
<gene>
    <name evidence="1" type="ORF">FGO68_gene3572</name>
</gene>
<dbReference type="Proteomes" id="UP000785679">
    <property type="component" value="Unassembled WGS sequence"/>
</dbReference>